<dbReference type="PANTHER" id="PTHR37423:SF2">
    <property type="entry name" value="MEMBRANE-BOUND LYTIC MUREIN TRANSGLYCOSYLASE C"/>
    <property type="match status" value="1"/>
</dbReference>
<evidence type="ECO:0000256" key="2">
    <source>
        <dbReference type="ARBA" id="ARBA00009387"/>
    </source>
</evidence>
<proteinExistence type="inferred from homology"/>
<feature type="chain" id="PRO_5045693564" evidence="5">
    <location>
        <begin position="26"/>
        <end position="810"/>
    </location>
</feature>
<dbReference type="RefSeq" id="WP_379089199.1">
    <property type="nucleotide sequence ID" value="NZ_JBHTJO010000001.1"/>
</dbReference>
<feature type="compositionally biased region" description="Basic and acidic residues" evidence="4">
    <location>
        <begin position="44"/>
        <end position="62"/>
    </location>
</feature>
<dbReference type="EMBL" id="JBHTJO010000001">
    <property type="protein sequence ID" value="MFD0987366.1"/>
    <property type="molecule type" value="Genomic_DNA"/>
</dbReference>
<dbReference type="PROSITE" id="PS00922">
    <property type="entry name" value="TRANSGLYCOSYLASE"/>
    <property type="match status" value="1"/>
</dbReference>
<evidence type="ECO:0000313" key="7">
    <source>
        <dbReference type="EMBL" id="MFD0987366.1"/>
    </source>
</evidence>
<evidence type="ECO:0000256" key="5">
    <source>
        <dbReference type="SAM" id="SignalP"/>
    </source>
</evidence>
<name>A0ABW3JC62_9HYPH</name>
<dbReference type="InterPro" id="IPR008258">
    <property type="entry name" value="Transglycosylase_SLT_dom_1"/>
</dbReference>
<feature type="signal peptide" evidence="5">
    <location>
        <begin position="1"/>
        <end position="25"/>
    </location>
</feature>
<evidence type="ECO:0000256" key="4">
    <source>
        <dbReference type="SAM" id="MobiDB-lite"/>
    </source>
</evidence>
<evidence type="ECO:0000256" key="1">
    <source>
        <dbReference type="ARBA" id="ARBA00007734"/>
    </source>
</evidence>
<dbReference type="SUPFAM" id="SSF53955">
    <property type="entry name" value="Lysozyme-like"/>
    <property type="match status" value="1"/>
</dbReference>
<comment type="caution">
    <text evidence="7">The sequence shown here is derived from an EMBL/GenBank/DDBJ whole genome shotgun (WGS) entry which is preliminary data.</text>
</comment>
<dbReference type="SUPFAM" id="SSF48435">
    <property type="entry name" value="Bacterial muramidases"/>
    <property type="match status" value="1"/>
</dbReference>
<comment type="similarity">
    <text evidence="1">Belongs to the transglycosylase Slt family.</text>
</comment>
<dbReference type="PANTHER" id="PTHR37423">
    <property type="entry name" value="SOLUBLE LYTIC MUREIN TRANSGLYCOSYLASE-RELATED"/>
    <property type="match status" value="1"/>
</dbReference>
<gene>
    <name evidence="7" type="ORF">ACFQ2F_09690</name>
</gene>
<organism evidence="7 8">
    <name type="scientific">Methyloligella solikamskensis</name>
    <dbReference type="NCBI Taxonomy" id="1177756"/>
    <lineage>
        <taxon>Bacteria</taxon>
        <taxon>Pseudomonadati</taxon>
        <taxon>Pseudomonadota</taxon>
        <taxon>Alphaproteobacteria</taxon>
        <taxon>Hyphomicrobiales</taxon>
        <taxon>Hyphomicrobiaceae</taxon>
        <taxon>Methyloligella</taxon>
    </lineage>
</organism>
<feature type="region of interest" description="Disordered" evidence="4">
    <location>
        <begin position="790"/>
        <end position="810"/>
    </location>
</feature>
<dbReference type="CDD" id="cd13401">
    <property type="entry name" value="Slt70-like"/>
    <property type="match status" value="1"/>
</dbReference>
<feature type="compositionally biased region" description="Basic and acidic residues" evidence="4">
    <location>
        <begin position="123"/>
        <end position="132"/>
    </location>
</feature>
<evidence type="ECO:0000256" key="3">
    <source>
        <dbReference type="ARBA" id="ARBA00022729"/>
    </source>
</evidence>
<dbReference type="Pfam" id="PF01464">
    <property type="entry name" value="SLT"/>
    <property type="match status" value="1"/>
</dbReference>
<feature type="domain" description="Transglycosylase SLT" evidence="6">
    <location>
        <begin position="631"/>
        <end position="733"/>
    </location>
</feature>
<dbReference type="InterPro" id="IPR008939">
    <property type="entry name" value="Lytic_TGlycosylase_superhlx_U"/>
</dbReference>
<dbReference type="InterPro" id="IPR000189">
    <property type="entry name" value="Transglyc_AS"/>
</dbReference>
<evidence type="ECO:0000259" key="6">
    <source>
        <dbReference type="Pfam" id="PF01464"/>
    </source>
</evidence>
<keyword evidence="8" id="KW-1185">Reference proteome</keyword>
<dbReference type="Gene3D" id="1.25.20.10">
    <property type="entry name" value="Bacterial muramidases"/>
    <property type="match status" value="1"/>
</dbReference>
<feature type="region of interest" description="Disordered" evidence="4">
    <location>
        <begin position="24"/>
        <end position="136"/>
    </location>
</feature>
<feature type="compositionally biased region" description="Low complexity" evidence="4">
    <location>
        <begin position="790"/>
        <end position="801"/>
    </location>
</feature>
<comment type="similarity">
    <text evidence="2">Belongs to the virb1 family.</text>
</comment>
<keyword evidence="3 5" id="KW-0732">Signal</keyword>
<dbReference type="InterPro" id="IPR023346">
    <property type="entry name" value="Lysozyme-like_dom_sf"/>
</dbReference>
<protein>
    <submittedName>
        <fullName evidence="7">Transglycosylase SLT domain-containing protein</fullName>
    </submittedName>
</protein>
<evidence type="ECO:0000313" key="8">
    <source>
        <dbReference type="Proteomes" id="UP001597102"/>
    </source>
</evidence>
<sequence>MKRIGVPAFVITLLVLLTAPQFARAADDVSLPERNPKLTADTAKQSEETTEKAEASEEKSGEADTPDSDEAETDKAENDSPQTDKSETDTAEKEDAGEDAKDEETVKTTASLPLRNPLLKDASASDKPKGDGPDYTPMLKPILEYKLSDSDIAHVKDAISSAYHDRGDEAARAIERLQDPSAKEFATWYAYRSDDPPADARTIEAFRLSHPLWPFHDDLREAAERKLFMEDAAANEITAFFENSPPESGAGKAALAAAYLKAGDKEKTKLMVVSAWREHLLDKKVEEKILADFGKMLSEDDHRARIDMLMYPDDSSLVDEAQRVAKLIPEKERKKVEARVAVQKRRSNAGKLLDALPEEEYEKDVGLLFNRIQYLRRNDKEDEALKLMLTVPDDDPARLGDLDQWWIERRVNCRMALRLGEYEAAYKIASQHGPIKDEDYLAEAEFLSGWIALRFLGKPKKALPHFVKLRSVADDSKTQSRAEYWMGRTAQALGDRRTAIIHFAAAARYPQHYYGQLGRQALDAAPARLEVTATPVPTEEDVNRFTSRHAVRAIGVAMATGYEALMPYFFISLARTLESPAEVVLLAELAKATDNRQISIRLAKIAFNRDMPVGEYALPIGVIPNFVRLSDKVDVALVHALSRQESEFNAGAKSPVGARGLMQLMPSTARLVARQFNVKYSASRLTEAAYNVQLGEAHLGDLINNYDGSYFMALVAYNAGPGRVKQWVEAFGDPRDPNVDPIDWVESIPFTETREYVIKIMESLQLYRSRLHGTEKALQLWQDLNRGKSRSSAASATSAEALLRRQASTE</sequence>
<accession>A0ABW3JC62</accession>
<dbReference type="Gene3D" id="1.10.530.10">
    <property type="match status" value="1"/>
</dbReference>
<dbReference type="Proteomes" id="UP001597102">
    <property type="component" value="Unassembled WGS sequence"/>
</dbReference>
<feature type="compositionally biased region" description="Basic and acidic residues" evidence="4">
    <location>
        <begin position="73"/>
        <end position="94"/>
    </location>
</feature>
<reference evidence="8" key="1">
    <citation type="journal article" date="2019" name="Int. J. Syst. Evol. Microbiol.">
        <title>The Global Catalogue of Microorganisms (GCM) 10K type strain sequencing project: providing services to taxonomists for standard genome sequencing and annotation.</title>
        <authorList>
            <consortium name="The Broad Institute Genomics Platform"/>
            <consortium name="The Broad Institute Genome Sequencing Center for Infectious Disease"/>
            <person name="Wu L."/>
            <person name="Ma J."/>
        </authorList>
    </citation>
    <scope>NUCLEOTIDE SEQUENCE [LARGE SCALE GENOMIC DNA]</scope>
    <source>
        <strain evidence="8">CCUG 61697</strain>
    </source>
</reference>